<evidence type="ECO:0000256" key="8">
    <source>
        <dbReference type="PROSITE-ProRule" id="PRU00284"/>
    </source>
</evidence>
<dbReference type="GO" id="GO:0005886">
    <property type="term" value="C:plasma membrane"/>
    <property type="evidence" value="ECO:0007669"/>
    <property type="project" value="UniProtKB-SubCell"/>
</dbReference>
<evidence type="ECO:0000256" key="4">
    <source>
        <dbReference type="ARBA" id="ARBA00022989"/>
    </source>
</evidence>
<evidence type="ECO:0000256" key="1">
    <source>
        <dbReference type="ARBA" id="ARBA00004651"/>
    </source>
</evidence>
<dbReference type="AlphaFoldDB" id="A0A385YUC8"/>
<evidence type="ECO:0000256" key="9">
    <source>
        <dbReference type="SAM" id="Phobius"/>
    </source>
</evidence>
<dbReference type="PROSITE" id="PS50111">
    <property type="entry name" value="CHEMOTAXIS_TRANSDUC_2"/>
    <property type="match status" value="1"/>
</dbReference>
<dbReference type="CDD" id="cd06225">
    <property type="entry name" value="HAMP"/>
    <property type="match status" value="1"/>
</dbReference>
<dbReference type="GO" id="GO:0007165">
    <property type="term" value="P:signal transduction"/>
    <property type="evidence" value="ECO:0007669"/>
    <property type="project" value="UniProtKB-KW"/>
</dbReference>
<protein>
    <submittedName>
        <fullName evidence="12">Methyl-accepting chemotaxis protein</fullName>
    </submittedName>
</protein>
<dbReference type="PANTHER" id="PTHR32089:SF114">
    <property type="entry name" value="METHYL-ACCEPTING CHEMOTAXIS PROTEIN MCPB"/>
    <property type="match status" value="1"/>
</dbReference>
<evidence type="ECO:0000259" key="10">
    <source>
        <dbReference type="PROSITE" id="PS50111"/>
    </source>
</evidence>
<proteinExistence type="inferred from homology"/>
<feature type="transmembrane region" description="Helical" evidence="9">
    <location>
        <begin position="195"/>
        <end position="217"/>
    </location>
</feature>
<evidence type="ECO:0000313" key="13">
    <source>
        <dbReference type="Proteomes" id="UP000265725"/>
    </source>
</evidence>
<dbReference type="Pfam" id="PF17200">
    <property type="entry name" value="sCache_2"/>
    <property type="match status" value="1"/>
</dbReference>
<evidence type="ECO:0000256" key="7">
    <source>
        <dbReference type="ARBA" id="ARBA00029447"/>
    </source>
</evidence>
<accession>A0A385YUC8</accession>
<dbReference type="Pfam" id="PF00015">
    <property type="entry name" value="MCPsignal"/>
    <property type="match status" value="1"/>
</dbReference>
<gene>
    <name evidence="12" type="ORF">D3873_09425</name>
</gene>
<dbReference type="RefSeq" id="WP_119883798.1">
    <property type="nucleotide sequence ID" value="NZ_CP032418.1"/>
</dbReference>
<dbReference type="Pfam" id="PF00672">
    <property type="entry name" value="HAMP"/>
    <property type="match status" value="1"/>
</dbReference>
<dbReference type="InterPro" id="IPR004089">
    <property type="entry name" value="MCPsignal_dom"/>
</dbReference>
<dbReference type="PROSITE" id="PS50885">
    <property type="entry name" value="HAMP"/>
    <property type="match status" value="1"/>
</dbReference>
<dbReference type="InterPro" id="IPR003660">
    <property type="entry name" value="HAMP_dom"/>
</dbReference>
<dbReference type="PANTHER" id="PTHR32089">
    <property type="entry name" value="METHYL-ACCEPTING CHEMOTAXIS PROTEIN MCPB"/>
    <property type="match status" value="1"/>
</dbReference>
<keyword evidence="3 9" id="KW-0812">Transmembrane</keyword>
<dbReference type="EMBL" id="CP032418">
    <property type="protein sequence ID" value="AYC30081.1"/>
    <property type="molecule type" value="Genomic_DNA"/>
</dbReference>
<dbReference type="Gene3D" id="1.10.287.950">
    <property type="entry name" value="Methyl-accepting chemotaxis protein"/>
    <property type="match status" value="1"/>
</dbReference>
<dbReference type="SMART" id="SM00304">
    <property type="entry name" value="HAMP"/>
    <property type="match status" value="1"/>
</dbReference>
<evidence type="ECO:0000256" key="6">
    <source>
        <dbReference type="ARBA" id="ARBA00023224"/>
    </source>
</evidence>
<comment type="similarity">
    <text evidence="7">Belongs to the methyl-accepting chemotaxis (MCP) protein family.</text>
</comment>
<dbReference type="Proteomes" id="UP000265725">
    <property type="component" value="Chromosome"/>
</dbReference>
<keyword evidence="13" id="KW-1185">Reference proteome</keyword>
<evidence type="ECO:0000256" key="5">
    <source>
        <dbReference type="ARBA" id="ARBA00023136"/>
    </source>
</evidence>
<evidence type="ECO:0000256" key="2">
    <source>
        <dbReference type="ARBA" id="ARBA00022475"/>
    </source>
</evidence>
<dbReference type="SMART" id="SM00283">
    <property type="entry name" value="MA"/>
    <property type="match status" value="1"/>
</dbReference>
<dbReference type="InterPro" id="IPR033480">
    <property type="entry name" value="sCache_2"/>
</dbReference>
<organism evidence="12 13">
    <name type="scientific">Paenisporosarcina cavernae</name>
    <dbReference type="NCBI Taxonomy" id="2320858"/>
    <lineage>
        <taxon>Bacteria</taxon>
        <taxon>Bacillati</taxon>
        <taxon>Bacillota</taxon>
        <taxon>Bacilli</taxon>
        <taxon>Bacillales</taxon>
        <taxon>Caryophanaceae</taxon>
        <taxon>Paenisporosarcina</taxon>
    </lineage>
</organism>
<dbReference type="OrthoDB" id="9810264at2"/>
<dbReference type="SUPFAM" id="SSF58104">
    <property type="entry name" value="Methyl-accepting chemotaxis protein (MCP) signaling domain"/>
    <property type="match status" value="1"/>
</dbReference>
<dbReference type="SMART" id="SM01049">
    <property type="entry name" value="Cache_2"/>
    <property type="match status" value="1"/>
</dbReference>
<comment type="subcellular location">
    <subcellularLocation>
        <location evidence="1">Cell membrane</location>
        <topology evidence="1">Multi-pass membrane protein</topology>
    </subcellularLocation>
</comment>
<feature type="domain" description="HAMP" evidence="11">
    <location>
        <begin position="219"/>
        <end position="272"/>
    </location>
</feature>
<name>A0A385YUC8_9BACL</name>
<feature type="domain" description="Methyl-accepting transducer" evidence="10">
    <location>
        <begin position="291"/>
        <end position="531"/>
    </location>
</feature>
<evidence type="ECO:0000256" key="3">
    <source>
        <dbReference type="ARBA" id="ARBA00022692"/>
    </source>
</evidence>
<dbReference type="Gene3D" id="3.30.450.20">
    <property type="entry name" value="PAS domain"/>
    <property type="match status" value="1"/>
</dbReference>
<evidence type="ECO:0000313" key="12">
    <source>
        <dbReference type="EMBL" id="AYC30081.1"/>
    </source>
</evidence>
<dbReference type="KEGG" id="paek:D3873_09425"/>
<keyword evidence="6 8" id="KW-0807">Transducer</keyword>
<evidence type="ECO:0000259" key="11">
    <source>
        <dbReference type="PROSITE" id="PS50885"/>
    </source>
</evidence>
<keyword evidence="2" id="KW-1003">Cell membrane</keyword>
<keyword evidence="4 9" id="KW-1133">Transmembrane helix</keyword>
<reference evidence="13" key="1">
    <citation type="submission" date="2018-09" db="EMBL/GenBank/DDBJ databases">
        <authorList>
            <person name="Zhu H."/>
        </authorList>
    </citation>
    <scope>NUCLEOTIDE SEQUENCE [LARGE SCALE GENOMIC DNA]</scope>
    <source>
        <strain evidence="13">K2R23-3</strain>
    </source>
</reference>
<keyword evidence="5 9" id="KW-0472">Membrane</keyword>
<sequence>MRSVRGKLLSITFILLLVPSLLIGTISYITAKNSLNESGQTMIKNAVTQAIQMIDGYQQQVDAGEITLEEAQEQVKTYLLGEKQADGTRPNTNPIDLGKNGYFVVYDEQGNEVAHPSLEGKNVIDVKDVNGKFLVQEQIKAAQNGGGFVQYSWAFPDNPDRIGEKIMYNDLDPNWGWVVTAGSYMEDFNAQSNSILWILAWTIGISLIVGAVIIYLLSNHLSRPINAVKHQLNRLSENDLTGTFEPFKRKDEIGELGNSLAKMKDNLSAMILRIQEVSHTLAASSEEVTASAEETNRASEQIASSIQLISENAETQTQQAGSSQEAVHEISEGIRGIKDHLVATQQSTETTSLKVAEGKNRVVNTEEKIHDIQEKSHRASLSIQQLGDKSTEIGNIVSLITAVAEQTNLLALNAAIEAARAGEHGKGFAVVAGEIRKLAEQSGNSASQIQELIFDIQNGIEESVTFMKDGEESVSAGILAMNLTGESFNEIEKASSVISEAANNVLQAVKTLDQRTASMVESTAKTAEMIEHSSAESESIAAASEEQSASMQEVAASSAALAKMAEELSGIVAEFKLG</sequence>